<gene>
    <name evidence="6" type="ORF">IV36_GL001289</name>
</gene>
<evidence type="ECO:0000256" key="4">
    <source>
        <dbReference type="ARBA" id="ARBA00023163"/>
    </source>
</evidence>
<evidence type="ECO:0000313" key="7">
    <source>
        <dbReference type="Proteomes" id="UP000051727"/>
    </source>
</evidence>
<dbReference type="GO" id="GO:0003677">
    <property type="term" value="F:DNA binding"/>
    <property type="evidence" value="ECO:0007669"/>
    <property type="project" value="UniProtKB-KW"/>
</dbReference>
<dbReference type="OrthoDB" id="58802at2"/>
<dbReference type="InterPro" id="IPR037171">
    <property type="entry name" value="NagB/RpiA_transferase-like"/>
</dbReference>
<keyword evidence="4" id="KW-0804">Transcription</keyword>
<dbReference type="GO" id="GO:0030246">
    <property type="term" value="F:carbohydrate binding"/>
    <property type="evidence" value="ECO:0007669"/>
    <property type="project" value="InterPro"/>
</dbReference>
<dbReference type="PATRIC" id="fig|1618.3.peg.1305"/>
<evidence type="ECO:0000256" key="1">
    <source>
        <dbReference type="ARBA" id="ARBA00010466"/>
    </source>
</evidence>
<feature type="domain" description="Sugar-binding" evidence="5">
    <location>
        <begin position="58"/>
        <end position="309"/>
    </location>
</feature>
<dbReference type="SUPFAM" id="SSF100950">
    <property type="entry name" value="NagB/RpiA/CoA transferase-like"/>
    <property type="match status" value="1"/>
</dbReference>
<dbReference type="PANTHER" id="PTHR34294">
    <property type="entry name" value="TRANSCRIPTIONAL REGULATOR-RELATED"/>
    <property type="match status" value="1"/>
</dbReference>
<dbReference type="RefSeq" id="WP_056990563.1">
    <property type="nucleotide sequence ID" value="NZ_JQAR01000003.1"/>
</dbReference>
<keyword evidence="2" id="KW-0805">Transcription regulation</keyword>
<comment type="caution">
    <text evidence="6">The sequence shown here is derived from an EMBL/GenBank/DDBJ whole genome shotgun (WGS) entry which is preliminary data.</text>
</comment>
<protein>
    <submittedName>
        <fullName evidence="6">Regulatory protein</fullName>
    </submittedName>
</protein>
<evidence type="ECO:0000313" key="6">
    <source>
        <dbReference type="EMBL" id="KRN32038.1"/>
    </source>
</evidence>
<dbReference type="Gene3D" id="1.10.10.10">
    <property type="entry name" value="Winged helix-like DNA-binding domain superfamily/Winged helix DNA-binding domain"/>
    <property type="match status" value="1"/>
</dbReference>
<dbReference type="Proteomes" id="UP000051727">
    <property type="component" value="Unassembled WGS sequence"/>
</dbReference>
<name>A0A0R2FXD1_9LACO</name>
<dbReference type="InterPro" id="IPR051054">
    <property type="entry name" value="SorC_transcr_regulators"/>
</dbReference>
<dbReference type="EMBL" id="JQAR01000003">
    <property type="protein sequence ID" value="KRN32038.1"/>
    <property type="molecule type" value="Genomic_DNA"/>
</dbReference>
<accession>A0A0R2FXD1</accession>
<evidence type="ECO:0000259" key="5">
    <source>
        <dbReference type="Pfam" id="PF04198"/>
    </source>
</evidence>
<evidence type="ECO:0000256" key="3">
    <source>
        <dbReference type="ARBA" id="ARBA00023125"/>
    </source>
</evidence>
<reference evidence="6 7" key="1">
    <citation type="journal article" date="2015" name="Genome Announc.">
        <title>Expanding the biotechnology potential of lactobacilli through comparative genomics of 213 strains and associated genera.</title>
        <authorList>
            <person name="Sun Z."/>
            <person name="Harris H.M."/>
            <person name="McCann A."/>
            <person name="Guo C."/>
            <person name="Argimon S."/>
            <person name="Zhang W."/>
            <person name="Yang X."/>
            <person name="Jeffery I.B."/>
            <person name="Cooney J.C."/>
            <person name="Kagawa T.F."/>
            <person name="Liu W."/>
            <person name="Song Y."/>
            <person name="Salvetti E."/>
            <person name="Wrobel A."/>
            <person name="Rasinkangas P."/>
            <person name="Parkhill J."/>
            <person name="Rea M.C."/>
            <person name="O'Sullivan O."/>
            <person name="Ritari J."/>
            <person name="Douillard F.P."/>
            <person name="Paul Ross R."/>
            <person name="Yang R."/>
            <person name="Briner A.E."/>
            <person name="Felis G.E."/>
            <person name="de Vos W.M."/>
            <person name="Barrangou R."/>
            <person name="Klaenhammer T.R."/>
            <person name="Caufield P.W."/>
            <person name="Cui Y."/>
            <person name="Zhang H."/>
            <person name="O'Toole P.W."/>
        </authorList>
    </citation>
    <scope>NUCLEOTIDE SEQUENCE [LARGE SCALE GENOMIC DNA]</scope>
    <source>
        <strain evidence="6 7">ATCC 27304</strain>
    </source>
</reference>
<proteinExistence type="inferred from homology"/>
<dbReference type="AlphaFoldDB" id="A0A0R2FXD1"/>
<dbReference type="InterPro" id="IPR036388">
    <property type="entry name" value="WH-like_DNA-bd_sf"/>
</dbReference>
<dbReference type="PANTHER" id="PTHR34294:SF1">
    <property type="entry name" value="TRANSCRIPTIONAL REGULATOR LSRR"/>
    <property type="match status" value="1"/>
</dbReference>
<evidence type="ECO:0000256" key="2">
    <source>
        <dbReference type="ARBA" id="ARBA00023015"/>
    </source>
</evidence>
<sequence>MSHEELLSAISEDYYLNKLSFGEISKKYDISRYLINKYLNDAIKGGIVKIEIATVTKRNTQLETMLSDKFKGIHFFVICDGSNDIATSKELSQSAALVVEKMFKNNCSVVGTSWGEAIYSLVDSLHSFPLESVKFTQFMGENMKYNSTAGSMRMVEKIASKFSSEFLTLPAPLYIVDNDTRQGLYAEPSIKHTLNVAKKMDVLLTGLGTIRSLQSIPIWKENIPLLFPGLDMTKVAGFIYGRPFDIEGNILNSSDDKVLGITIEEVLNTPKRVCLVRSKSKTRAILGILRGKLITDIILSETLAYRVLAELNL</sequence>
<dbReference type="Pfam" id="PF04198">
    <property type="entry name" value="Sugar-bind"/>
    <property type="match status" value="1"/>
</dbReference>
<dbReference type="STRING" id="1618.IV36_GL001289"/>
<organism evidence="6 7">
    <name type="scientific">Liquorilactobacillus mali</name>
    <dbReference type="NCBI Taxonomy" id="1618"/>
    <lineage>
        <taxon>Bacteria</taxon>
        <taxon>Bacillati</taxon>
        <taxon>Bacillota</taxon>
        <taxon>Bacilli</taxon>
        <taxon>Lactobacillales</taxon>
        <taxon>Lactobacillaceae</taxon>
        <taxon>Liquorilactobacillus</taxon>
    </lineage>
</organism>
<dbReference type="Gene3D" id="3.40.50.1360">
    <property type="match status" value="1"/>
</dbReference>
<dbReference type="InterPro" id="IPR007324">
    <property type="entry name" value="Sugar-bd_dom_put"/>
</dbReference>
<keyword evidence="3" id="KW-0238">DNA-binding</keyword>
<comment type="similarity">
    <text evidence="1">Belongs to the SorC transcriptional regulatory family.</text>
</comment>